<keyword evidence="2 6" id="KW-0812">Transmembrane</keyword>
<evidence type="ECO:0000256" key="2">
    <source>
        <dbReference type="ARBA" id="ARBA00022692"/>
    </source>
</evidence>
<dbReference type="Proteomes" id="UP000214365">
    <property type="component" value="Unassembled WGS sequence"/>
</dbReference>
<evidence type="ECO:0000256" key="5">
    <source>
        <dbReference type="ARBA" id="ARBA00038359"/>
    </source>
</evidence>
<feature type="domain" description="Rhodopsin" evidence="7">
    <location>
        <begin position="6"/>
        <end position="194"/>
    </location>
</feature>
<dbReference type="InterPro" id="IPR049326">
    <property type="entry name" value="Rhodopsin_dom_fungi"/>
</dbReference>
<dbReference type="Pfam" id="PF20684">
    <property type="entry name" value="Fung_rhodopsin"/>
    <property type="match status" value="1"/>
</dbReference>
<keyword evidence="3 6" id="KW-1133">Transmembrane helix</keyword>
<organism evidence="8 9">
    <name type="scientific">Talaromyces atroroseus</name>
    <dbReference type="NCBI Taxonomy" id="1441469"/>
    <lineage>
        <taxon>Eukaryota</taxon>
        <taxon>Fungi</taxon>
        <taxon>Dikarya</taxon>
        <taxon>Ascomycota</taxon>
        <taxon>Pezizomycotina</taxon>
        <taxon>Eurotiomycetes</taxon>
        <taxon>Eurotiomycetidae</taxon>
        <taxon>Eurotiales</taxon>
        <taxon>Trichocomaceae</taxon>
        <taxon>Talaromyces</taxon>
        <taxon>Talaromyces sect. Trachyspermi</taxon>
    </lineage>
</organism>
<name>A0A225A9S3_TALAT</name>
<feature type="transmembrane region" description="Helical" evidence="6">
    <location>
        <begin position="12"/>
        <end position="36"/>
    </location>
</feature>
<dbReference type="PANTHER" id="PTHR33048">
    <property type="entry name" value="PTH11-LIKE INTEGRAL MEMBRANE PROTEIN (AFU_ORTHOLOGUE AFUA_5G11245)"/>
    <property type="match status" value="1"/>
</dbReference>
<proteinExistence type="inferred from homology"/>
<keyword evidence="9" id="KW-1185">Reference proteome</keyword>
<evidence type="ECO:0000256" key="3">
    <source>
        <dbReference type="ARBA" id="ARBA00022989"/>
    </source>
</evidence>
<evidence type="ECO:0000256" key="4">
    <source>
        <dbReference type="ARBA" id="ARBA00023136"/>
    </source>
</evidence>
<dbReference type="OrthoDB" id="5342292at2759"/>
<feature type="transmembrane region" description="Helical" evidence="6">
    <location>
        <begin position="169"/>
        <end position="193"/>
    </location>
</feature>
<comment type="subcellular location">
    <subcellularLocation>
        <location evidence="1">Membrane</location>
        <topology evidence="1">Multi-pass membrane protein</topology>
    </subcellularLocation>
</comment>
<dbReference type="GO" id="GO:0016020">
    <property type="term" value="C:membrane"/>
    <property type="evidence" value="ECO:0007669"/>
    <property type="project" value="UniProtKB-SubCell"/>
</dbReference>
<evidence type="ECO:0000256" key="6">
    <source>
        <dbReference type="SAM" id="Phobius"/>
    </source>
</evidence>
<feature type="transmembrane region" description="Helical" evidence="6">
    <location>
        <begin position="48"/>
        <end position="66"/>
    </location>
</feature>
<sequence length="284" mass="31771">MAGGHQLTKTLLQWFDIASVIYGLAICLTKVSVLCLYRRVFSPVKWSVFDNIIIGLITVMICFYLSTDFAKIFECTPRARIWDKSVPGTCIDESVLLDTSGFFNTITDFIILVLPVHSVIKLQLSQVRKLLVIAVFTFGLCAPVFSTIGLVVRFKISGSPDITWNQPEILLWGAAEVTSGFLIVCFPEMSFLVNRRSRKRNYPRRPTIDISSGTGGVNSRNKVRSHGDELTYYELDDDVVYGVRVSPSGSNLRLHEPAHGTVQVHHEITIQSSKKEEIITVNGQ</sequence>
<protein>
    <recommendedName>
        <fullName evidence="7">Rhodopsin domain-containing protein</fullName>
    </recommendedName>
</protein>
<dbReference type="STRING" id="1441469.A0A225A9S3"/>
<comment type="caution">
    <text evidence="8">The sequence shown here is derived from an EMBL/GenBank/DDBJ whole genome shotgun (WGS) entry which is preliminary data.</text>
</comment>
<evidence type="ECO:0000313" key="9">
    <source>
        <dbReference type="Proteomes" id="UP000214365"/>
    </source>
</evidence>
<dbReference type="RefSeq" id="XP_020117653.1">
    <property type="nucleotide sequence ID" value="XM_020261998.1"/>
</dbReference>
<feature type="transmembrane region" description="Helical" evidence="6">
    <location>
        <begin position="102"/>
        <end position="120"/>
    </location>
</feature>
<keyword evidence="4 6" id="KW-0472">Membrane</keyword>
<evidence type="ECO:0000313" key="8">
    <source>
        <dbReference type="EMBL" id="OKL57532.1"/>
    </source>
</evidence>
<dbReference type="EMBL" id="LFMY01000011">
    <property type="protein sequence ID" value="OKL57532.1"/>
    <property type="molecule type" value="Genomic_DNA"/>
</dbReference>
<accession>A0A225A9S3</accession>
<evidence type="ECO:0000259" key="7">
    <source>
        <dbReference type="Pfam" id="PF20684"/>
    </source>
</evidence>
<dbReference type="AlphaFoldDB" id="A0A225A9S3"/>
<dbReference type="InterPro" id="IPR052337">
    <property type="entry name" value="SAT4-like"/>
</dbReference>
<evidence type="ECO:0000256" key="1">
    <source>
        <dbReference type="ARBA" id="ARBA00004141"/>
    </source>
</evidence>
<dbReference type="PANTHER" id="PTHR33048:SF47">
    <property type="entry name" value="INTEGRAL MEMBRANE PROTEIN-RELATED"/>
    <property type="match status" value="1"/>
</dbReference>
<feature type="transmembrane region" description="Helical" evidence="6">
    <location>
        <begin position="132"/>
        <end position="154"/>
    </location>
</feature>
<dbReference type="GeneID" id="31006850"/>
<gene>
    <name evidence="8" type="ORF">UA08_07094</name>
</gene>
<comment type="similarity">
    <text evidence="5">Belongs to the SAT4 family.</text>
</comment>
<reference evidence="8 9" key="1">
    <citation type="submission" date="2015-06" db="EMBL/GenBank/DDBJ databases">
        <title>Talaromyces atroroseus IBT 11181 draft genome.</title>
        <authorList>
            <person name="Rasmussen K.B."/>
            <person name="Rasmussen S."/>
            <person name="Petersen B."/>
            <person name="Sicheritz-Ponten T."/>
            <person name="Mortensen U.H."/>
            <person name="Thrane U."/>
        </authorList>
    </citation>
    <scope>NUCLEOTIDE SEQUENCE [LARGE SCALE GENOMIC DNA]</scope>
    <source>
        <strain evidence="8 9">IBT 11181</strain>
    </source>
</reference>